<organism evidence="4 5">
    <name type="scientific">Isoptericola cucumis</name>
    <dbReference type="NCBI Taxonomy" id="1776856"/>
    <lineage>
        <taxon>Bacteria</taxon>
        <taxon>Bacillati</taxon>
        <taxon>Actinomycetota</taxon>
        <taxon>Actinomycetes</taxon>
        <taxon>Micrococcales</taxon>
        <taxon>Promicromonosporaceae</taxon>
        <taxon>Isoptericola</taxon>
    </lineage>
</organism>
<feature type="region of interest" description="Disordered" evidence="2">
    <location>
        <begin position="168"/>
        <end position="193"/>
    </location>
</feature>
<evidence type="ECO:0000313" key="4">
    <source>
        <dbReference type="EMBL" id="GGI11433.1"/>
    </source>
</evidence>
<feature type="compositionally biased region" description="Low complexity" evidence="2">
    <location>
        <begin position="314"/>
        <end position="325"/>
    </location>
</feature>
<evidence type="ECO:0000313" key="5">
    <source>
        <dbReference type="Proteomes" id="UP000632535"/>
    </source>
</evidence>
<feature type="region of interest" description="Disordered" evidence="2">
    <location>
        <begin position="301"/>
        <end position="446"/>
    </location>
</feature>
<feature type="compositionally biased region" description="Low complexity" evidence="2">
    <location>
        <begin position="347"/>
        <end position="381"/>
    </location>
</feature>
<feature type="compositionally biased region" description="Low complexity" evidence="2">
    <location>
        <begin position="168"/>
        <end position="189"/>
    </location>
</feature>
<keyword evidence="1" id="KW-0597">Phosphoprotein</keyword>
<feature type="compositionally biased region" description="Low complexity" evidence="2">
    <location>
        <begin position="240"/>
        <end position="268"/>
    </location>
</feature>
<feature type="compositionally biased region" description="Low complexity" evidence="2">
    <location>
        <begin position="404"/>
        <end position="432"/>
    </location>
</feature>
<dbReference type="Gene3D" id="2.60.200.20">
    <property type="match status" value="1"/>
</dbReference>
<feature type="domain" description="FHA" evidence="3">
    <location>
        <begin position="505"/>
        <end position="561"/>
    </location>
</feature>
<gene>
    <name evidence="4" type="ORF">GCM10007368_36170</name>
</gene>
<dbReference type="InterPro" id="IPR008984">
    <property type="entry name" value="SMAD_FHA_dom_sf"/>
</dbReference>
<dbReference type="EMBL" id="BMDG01000015">
    <property type="protein sequence ID" value="GGI11433.1"/>
    <property type="molecule type" value="Genomic_DNA"/>
</dbReference>
<dbReference type="Pfam" id="PF00498">
    <property type="entry name" value="FHA"/>
    <property type="match status" value="1"/>
</dbReference>
<evidence type="ECO:0000256" key="1">
    <source>
        <dbReference type="ARBA" id="ARBA00022553"/>
    </source>
</evidence>
<protein>
    <recommendedName>
        <fullName evidence="3">FHA domain-containing protein</fullName>
    </recommendedName>
</protein>
<comment type="caution">
    <text evidence="4">The sequence shown here is derived from an EMBL/GenBank/DDBJ whole genome shotgun (WGS) entry which is preliminary data.</text>
</comment>
<proteinExistence type="predicted"/>
<dbReference type="SUPFAM" id="SSF49879">
    <property type="entry name" value="SMAD/FHA domain"/>
    <property type="match status" value="1"/>
</dbReference>
<dbReference type="RefSeq" id="WP_188525141.1">
    <property type="nucleotide sequence ID" value="NZ_BMDG01000015.1"/>
</dbReference>
<sequence length="599" mass="59685">MTSRYVIGPAYAVVRGGAVVVLPEKVTPELVEELWTVLGEQAGVVPVLEVLTGSFGASLASLPPFAIAVADGRRVQVASRGATSVTVARPDGRDHVSGEGVTTWAERTFSDVVDLAVQVGVTESAEDLLDERALPLDAGVVLVSSVGVRLTHDAAPAAAAPRAVPALEPWESDPAPAAAEPAAGSAAGSDRAEPVDLVGSVPASAPEATIAPEATMVPSLTVTGADVPRPAGDAEDAAPDDVPAPVATGGPLAARGADGQDAADPAADPAVVAPEAPVDETTGYGHLWGSTVHRAVEAAAVRPEPENEDEDGEAPGPAGPADAAPSPAPEPGPVPAPPAAGDDRPAEATVAEPAEPGSGTAGPAAPGTPAPDAAAPSAPAQADDDIDGSTVMSSAIADLRAVTADPGPADVQPAPVPVGAPAGPGAPGTQPAAAPPGPSFAAAPLPGRPMILARSCTSGHPNPPQRDDCATCGQALVGEARQVPRPTLGTMAVSSGPRVTLDRPVVIGRKPRSPRSAGDDLPRLITVPSPEQDISRSHVEIRLEGWHVLVSDMSTTNGTTLLRSGQAPLRLHPGEPVLVVSQDVVDLGDGVTLTFEGIL</sequence>
<evidence type="ECO:0000259" key="3">
    <source>
        <dbReference type="PROSITE" id="PS50006"/>
    </source>
</evidence>
<dbReference type="InterPro" id="IPR000253">
    <property type="entry name" value="FHA_dom"/>
</dbReference>
<dbReference type="CDD" id="cd00060">
    <property type="entry name" value="FHA"/>
    <property type="match status" value="1"/>
</dbReference>
<evidence type="ECO:0000256" key="2">
    <source>
        <dbReference type="SAM" id="MobiDB-lite"/>
    </source>
</evidence>
<dbReference type="PROSITE" id="PS50006">
    <property type="entry name" value="FHA_DOMAIN"/>
    <property type="match status" value="1"/>
</dbReference>
<keyword evidence="5" id="KW-1185">Reference proteome</keyword>
<reference evidence="5" key="1">
    <citation type="journal article" date="2019" name="Int. J. Syst. Evol. Microbiol.">
        <title>The Global Catalogue of Microorganisms (GCM) 10K type strain sequencing project: providing services to taxonomists for standard genome sequencing and annotation.</title>
        <authorList>
            <consortium name="The Broad Institute Genomics Platform"/>
            <consortium name="The Broad Institute Genome Sequencing Center for Infectious Disease"/>
            <person name="Wu L."/>
            <person name="Ma J."/>
        </authorList>
    </citation>
    <scope>NUCLEOTIDE SEQUENCE [LARGE SCALE GENOMIC DNA]</scope>
    <source>
        <strain evidence="5">CCM 8653</strain>
    </source>
</reference>
<name>A0ABQ2B9S8_9MICO</name>
<feature type="compositionally biased region" description="Pro residues" evidence="2">
    <location>
        <begin position="326"/>
        <end position="338"/>
    </location>
</feature>
<feature type="region of interest" description="Disordered" evidence="2">
    <location>
        <begin position="209"/>
        <end position="268"/>
    </location>
</feature>
<accession>A0ABQ2B9S8</accession>
<dbReference type="Proteomes" id="UP000632535">
    <property type="component" value="Unassembled WGS sequence"/>
</dbReference>